<sequence>MRAALLAGTLLLGACTADGGGPGAVATGSGPVVPSPVPGTPPDVLLDPGVHSLEVAGEPATVLVPDRPAGRLVVYAHGYGADLGALLDDEAFGGLAQGLLASGYAVAASDAGGDAWGSAPSVEAHAALAATARGLTGADEVFLVAESMGGLAGAQLVTGDRIEGLRAYAGIAPLCDLGSVYGDFTESVDAAYGADVDEALERLSPVRLDAGVPVRLWASEDDTVVARDRNADVCAAQVLADGGTAQVVATRGQHGDPSHYDLDGVLAFFDDAATG</sequence>
<dbReference type="InterPro" id="IPR029058">
    <property type="entry name" value="AB_hydrolase_fold"/>
</dbReference>
<protein>
    <recommendedName>
        <fullName evidence="4">Serine aminopeptidase, S33</fullName>
    </recommendedName>
</protein>
<dbReference type="Proteomes" id="UP000317484">
    <property type="component" value="Unassembled WGS sequence"/>
</dbReference>
<feature type="signal peptide" evidence="1">
    <location>
        <begin position="1"/>
        <end position="19"/>
    </location>
</feature>
<dbReference type="AlphaFoldDB" id="A0A521CP94"/>
<dbReference type="EMBL" id="FXTJ01000002">
    <property type="protein sequence ID" value="SMO61279.1"/>
    <property type="molecule type" value="Genomic_DNA"/>
</dbReference>
<organism evidence="2 3">
    <name type="scientific">Geodermatophilus aquaeductus</name>
    <dbReference type="NCBI Taxonomy" id="1564161"/>
    <lineage>
        <taxon>Bacteria</taxon>
        <taxon>Bacillati</taxon>
        <taxon>Actinomycetota</taxon>
        <taxon>Actinomycetes</taxon>
        <taxon>Geodermatophilales</taxon>
        <taxon>Geodermatophilaceae</taxon>
        <taxon>Geodermatophilus</taxon>
    </lineage>
</organism>
<evidence type="ECO:0008006" key="4">
    <source>
        <dbReference type="Google" id="ProtNLM"/>
    </source>
</evidence>
<name>A0A521CP94_9ACTN</name>
<keyword evidence="1" id="KW-0732">Signal</keyword>
<proteinExistence type="predicted"/>
<evidence type="ECO:0000256" key="1">
    <source>
        <dbReference type="SAM" id="SignalP"/>
    </source>
</evidence>
<accession>A0A521CP94</accession>
<evidence type="ECO:0000313" key="2">
    <source>
        <dbReference type="EMBL" id="SMO61279.1"/>
    </source>
</evidence>
<dbReference type="RefSeq" id="WP_142457732.1">
    <property type="nucleotide sequence ID" value="NZ_FXTJ01000002.1"/>
</dbReference>
<dbReference type="SUPFAM" id="SSF53474">
    <property type="entry name" value="alpha/beta-Hydrolases"/>
    <property type="match status" value="1"/>
</dbReference>
<keyword evidence="3" id="KW-1185">Reference proteome</keyword>
<gene>
    <name evidence="2" type="ORF">SAMN06273567_102528</name>
</gene>
<feature type="chain" id="PRO_5038502098" description="Serine aminopeptidase, S33" evidence="1">
    <location>
        <begin position="20"/>
        <end position="275"/>
    </location>
</feature>
<reference evidence="2 3" key="1">
    <citation type="submission" date="2017-05" db="EMBL/GenBank/DDBJ databases">
        <authorList>
            <person name="Varghese N."/>
            <person name="Submissions S."/>
        </authorList>
    </citation>
    <scope>NUCLEOTIDE SEQUENCE [LARGE SCALE GENOMIC DNA]</scope>
    <source>
        <strain evidence="2 3">DSM 46834</strain>
    </source>
</reference>
<dbReference type="Gene3D" id="3.40.50.1820">
    <property type="entry name" value="alpha/beta hydrolase"/>
    <property type="match status" value="1"/>
</dbReference>
<dbReference type="PROSITE" id="PS51257">
    <property type="entry name" value="PROKAR_LIPOPROTEIN"/>
    <property type="match status" value="1"/>
</dbReference>
<evidence type="ECO:0000313" key="3">
    <source>
        <dbReference type="Proteomes" id="UP000317484"/>
    </source>
</evidence>